<dbReference type="AlphaFoldDB" id="A0A0G1H707"/>
<feature type="transmembrane region" description="Helical" evidence="1">
    <location>
        <begin position="85"/>
        <end position="103"/>
    </location>
</feature>
<keyword evidence="1" id="KW-1133">Transmembrane helix</keyword>
<feature type="transmembrane region" description="Helical" evidence="1">
    <location>
        <begin position="46"/>
        <end position="64"/>
    </location>
</feature>
<evidence type="ECO:0000313" key="3">
    <source>
        <dbReference type="EMBL" id="KKT43146.1"/>
    </source>
</evidence>
<dbReference type="Proteomes" id="UP000034051">
    <property type="component" value="Unassembled WGS sequence"/>
</dbReference>
<sequence>MKKISLASVTAVALAMPAIGFAQNLPGGAAPVGTGVEPIVAILNKVGNWMFAILLAVAAVYILLAAFKFLTGGGDEKKVTEARRALTYALVAVVVGALTKGLIEVAKAIAGGAL</sequence>
<proteinExistence type="predicted"/>
<dbReference type="EMBL" id="LCHW01000002">
    <property type="protein sequence ID" value="KKT43146.1"/>
    <property type="molecule type" value="Genomic_DNA"/>
</dbReference>
<protein>
    <recommendedName>
        <fullName evidence="5">TrbC/VIRB2 family protein</fullName>
    </recommendedName>
</protein>
<gene>
    <name evidence="3" type="ORF">UW32_C0002G0007</name>
</gene>
<organism evidence="3 4">
    <name type="scientific">Candidatus Wolfebacteria bacterium GW2011_GWE2_44_13</name>
    <dbReference type="NCBI Taxonomy" id="1619017"/>
    <lineage>
        <taxon>Bacteria</taxon>
        <taxon>Candidatus Wolfeibacteriota</taxon>
    </lineage>
</organism>
<dbReference type="InterPro" id="IPR043993">
    <property type="entry name" value="T4SS_pilin"/>
</dbReference>
<evidence type="ECO:0000256" key="2">
    <source>
        <dbReference type="SAM" id="SignalP"/>
    </source>
</evidence>
<evidence type="ECO:0000313" key="4">
    <source>
        <dbReference type="Proteomes" id="UP000034051"/>
    </source>
</evidence>
<dbReference type="Pfam" id="PF18895">
    <property type="entry name" value="T4SS_pilin"/>
    <property type="match status" value="1"/>
</dbReference>
<keyword evidence="1" id="KW-0812">Transmembrane</keyword>
<evidence type="ECO:0000256" key="1">
    <source>
        <dbReference type="SAM" id="Phobius"/>
    </source>
</evidence>
<evidence type="ECO:0008006" key="5">
    <source>
        <dbReference type="Google" id="ProtNLM"/>
    </source>
</evidence>
<feature type="chain" id="PRO_5002537524" description="TrbC/VIRB2 family protein" evidence="2">
    <location>
        <begin position="23"/>
        <end position="114"/>
    </location>
</feature>
<keyword evidence="2" id="KW-0732">Signal</keyword>
<name>A0A0G1H707_9BACT</name>
<comment type="caution">
    <text evidence="3">The sequence shown here is derived from an EMBL/GenBank/DDBJ whole genome shotgun (WGS) entry which is preliminary data.</text>
</comment>
<reference evidence="3 4" key="1">
    <citation type="journal article" date="2015" name="Nature">
        <title>rRNA introns, odd ribosomes, and small enigmatic genomes across a large radiation of phyla.</title>
        <authorList>
            <person name="Brown C.T."/>
            <person name="Hug L.A."/>
            <person name="Thomas B.C."/>
            <person name="Sharon I."/>
            <person name="Castelle C.J."/>
            <person name="Singh A."/>
            <person name="Wilkins M.J."/>
            <person name="Williams K.H."/>
            <person name="Banfield J.F."/>
        </authorList>
    </citation>
    <scope>NUCLEOTIDE SEQUENCE [LARGE SCALE GENOMIC DNA]</scope>
</reference>
<keyword evidence="1" id="KW-0472">Membrane</keyword>
<feature type="signal peptide" evidence="2">
    <location>
        <begin position="1"/>
        <end position="22"/>
    </location>
</feature>
<accession>A0A0G1H707</accession>